<dbReference type="InterPro" id="IPR001611">
    <property type="entry name" value="Leu-rich_rpt"/>
</dbReference>
<gene>
    <name evidence="6" type="ORF">SEMRO_139_G065150.1</name>
</gene>
<dbReference type="Pfam" id="PF23598">
    <property type="entry name" value="LRR_14"/>
    <property type="match status" value="1"/>
</dbReference>
<feature type="compositionally biased region" description="Polar residues" evidence="3">
    <location>
        <begin position="135"/>
        <end position="145"/>
    </location>
</feature>
<organism evidence="6 7">
    <name type="scientific">Seminavis robusta</name>
    <dbReference type="NCBI Taxonomy" id="568900"/>
    <lineage>
        <taxon>Eukaryota</taxon>
        <taxon>Sar</taxon>
        <taxon>Stramenopiles</taxon>
        <taxon>Ochrophyta</taxon>
        <taxon>Bacillariophyta</taxon>
        <taxon>Bacillariophyceae</taxon>
        <taxon>Bacillariophycidae</taxon>
        <taxon>Naviculales</taxon>
        <taxon>Naviculaceae</taxon>
        <taxon>Seminavis</taxon>
    </lineage>
</organism>
<keyword evidence="4" id="KW-0812">Transmembrane</keyword>
<evidence type="ECO:0000256" key="2">
    <source>
        <dbReference type="ARBA" id="ARBA00022737"/>
    </source>
</evidence>
<dbReference type="PANTHER" id="PTHR48004">
    <property type="entry name" value="OS01G0149700 PROTEIN"/>
    <property type="match status" value="1"/>
</dbReference>
<feature type="region of interest" description="Disordered" evidence="3">
    <location>
        <begin position="681"/>
        <end position="736"/>
    </location>
</feature>
<dbReference type="PANTHER" id="PTHR48004:SF58">
    <property type="entry name" value="OS01G0162200 PROTEIN"/>
    <property type="match status" value="1"/>
</dbReference>
<accession>A0A9N8H7U1</accession>
<feature type="region of interest" description="Disordered" evidence="3">
    <location>
        <begin position="97"/>
        <end position="148"/>
    </location>
</feature>
<feature type="compositionally biased region" description="Low complexity" evidence="3">
    <location>
        <begin position="686"/>
        <end position="696"/>
    </location>
</feature>
<feature type="compositionally biased region" description="Low complexity" evidence="3">
    <location>
        <begin position="98"/>
        <end position="113"/>
    </location>
</feature>
<feature type="compositionally biased region" description="Polar residues" evidence="3">
    <location>
        <begin position="697"/>
        <end position="716"/>
    </location>
</feature>
<dbReference type="Gene3D" id="3.80.10.10">
    <property type="entry name" value="Ribonuclease Inhibitor"/>
    <property type="match status" value="3"/>
</dbReference>
<feature type="compositionally biased region" description="Polar residues" evidence="3">
    <location>
        <begin position="538"/>
        <end position="557"/>
    </location>
</feature>
<feature type="region of interest" description="Disordered" evidence="3">
    <location>
        <begin position="511"/>
        <end position="567"/>
    </location>
</feature>
<evidence type="ECO:0000256" key="1">
    <source>
        <dbReference type="ARBA" id="ARBA00022614"/>
    </source>
</evidence>
<reference evidence="6" key="1">
    <citation type="submission" date="2020-06" db="EMBL/GenBank/DDBJ databases">
        <authorList>
            <consortium name="Plant Systems Biology data submission"/>
        </authorList>
    </citation>
    <scope>NUCLEOTIDE SEQUENCE</scope>
    <source>
        <strain evidence="6">D6</strain>
    </source>
</reference>
<keyword evidence="1" id="KW-0433">Leucine-rich repeat</keyword>
<feature type="compositionally biased region" description="Polar residues" evidence="3">
    <location>
        <begin position="234"/>
        <end position="246"/>
    </location>
</feature>
<dbReference type="FunFam" id="3.80.10.10:FF:000383">
    <property type="entry name" value="Leucine-rich repeat receptor protein kinase EMS1"/>
    <property type="match status" value="2"/>
</dbReference>
<dbReference type="Pfam" id="PF00560">
    <property type="entry name" value="LRR_1"/>
    <property type="match status" value="1"/>
</dbReference>
<keyword evidence="4" id="KW-0472">Membrane</keyword>
<dbReference type="InterPro" id="IPR032675">
    <property type="entry name" value="LRR_dom_sf"/>
</dbReference>
<feature type="compositionally biased region" description="Polar residues" evidence="3">
    <location>
        <begin position="334"/>
        <end position="354"/>
    </location>
</feature>
<feature type="compositionally biased region" description="Basic and acidic residues" evidence="3">
    <location>
        <begin position="616"/>
        <end position="625"/>
    </location>
</feature>
<feature type="compositionally biased region" description="Low complexity" evidence="3">
    <location>
        <begin position="807"/>
        <end position="816"/>
    </location>
</feature>
<feature type="compositionally biased region" description="Low complexity" evidence="3">
    <location>
        <begin position="945"/>
        <end position="979"/>
    </location>
</feature>
<sequence length="1467" mass="160919">MASPRRNPLGEHTASNASGSTSPQRHNNQGFFSDSKGIGHEQEDNDENVISATHSYSPSKAINEDRNSANFYSSGKSRSMDANMLAAMRRGVMNLIDGTASGTTATTSTVAANGEEEEEEEETAATTNATMQGDEMTTGTSNLTAENPFETPTIEDLAVLEKPTIVRQQSQVTTIFSSENPFDGLGDSNSDHKSSGSSNVSTDSKHEIAMVETVTSEDSTLDNATKATMDHSKASSTFLSNHTFDGTSDAIMDGPPEGRGVFQPPQQVVSKNRFDRFPTRSTDESSSVFLQKPVSSDGEDGVGFHQPTESPVSSEDSDDVGYGSSKSPTEEGGSASSKDTFSTAMGSISATSSRDTNDFDSEIMSNATSDAFSGLMSQPDTESLSEAGTKPAYKSRTRYGPSATRRGDLQSSLSGREDETLTLFSAATDKTPRMNNLETQDQAESSPMSPRDRYLMAIRNSISKHQKACGPMSPRDRYLMAVKQAAEKCRIVISSPREIVTGPCTTPVKAQIRQFDRSPSDLSLGRSPSRSFERSPTARKSSSRFALPSTPTLGMSNSEKEDEEEQPLEFGLALFGKEDSAADLTKEVDRLNEIHAKSALSTFHQDVSRSSSGELPVKEQIDKGSDTSPVKTYLQLDVEAAASNQEEVETKAEEAEPAKSMGPIDTLRSSLAMIWNSKPVPRLAGSQSSEQQPQESNQKTIAQSNSEPSPLTQVAVETSDIPVKKTQECDDDSCCQVPSENTVGAIESLRSSLMTIWNSKPRPAIAANAARKDEKPPFTQGSPPTKPKGSTSPSLKSHESPTKMQDSSSLADTSSSGHNSEFKRGRSEDSLDNHAKQTRRTDGLSARQRPSFREVRETKTSVRVTRLTMGSQYLKPRQRGRSLSRERTVTPIPSDEDLSSPGGLLGDVKRHSYDSLEEEIDLEAQRTPNPYPMASSYRVSPKKPPSASASPKRISKYLASPKPLSSKPSLSPSPSSVKPTMTTDTENSFINAALKARNVNDVVVIYSGTPETRDWHPPEQERKEHDTMVRAILERPSLIDKSIREPFQPKQLDWRDVRKWTVATMLMLFFVAVIAGCLACGITGNCARRDMNVAEEEKEFQPLVLDLPDYTQESLKSLHTAQTKAYFWLEKDPYRNAYSDERKMQRFALATLYYSTKIAQNWTVSTSWLSYDIHECFWFSSYEGMDVCEDEKIKHLVLKKNNLRGNIPPEIAFLTSLVELDLSRNVLFGPIPEQLKNLTSLEQLWLEKNELNGGIPSEIGALTKLTSLALATNDLKGSIPREVAQLTNLRALRLFYNFLTGTVPSEIARLTKLELLDVDVNNLSGSIPTELGFLSNLKELWLDWNSFVGPIPTELGHLENLRKLYLGRAFVGEDLRDDDWKQSGDYLIPTELGMLTNLEELYLDNNDLTGVIPTELSALTNLQRATLDNNYLKDTISPGVCSLFGGQLESLSVDCSEVLCSCGCTCA</sequence>
<feature type="compositionally biased region" description="Polar residues" evidence="3">
    <location>
        <begin position="48"/>
        <end position="60"/>
    </location>
</feature>
<keyword evidence="2" id="KW-0677">Repeat</keyword>
<evidence type="ECO:0000256" key="3">
    <source>
        <dbReference type="SAM" id="MobiDB-lite"/>
    </source>
</evidence>
<feature type="compositionally biased region" description="Basic and acidic residues" evidence="3">
    <location>
        <begin position="648"/>
        <end position="657"/>
    </location>
</feature>
<dbReference type="OrthoDB" id="73067at2759"/>
<dbReference type="InterPro" id="IPR055414">
    <property type="entry name" value="LRR_R13L4/SHOC2-like"/>
</dbReference>
<evidence type="ECO:0000313" key="7">
    <source>
        <dbReference type="Proteomes" id="UP001153069"/>
    </source>
</evidence>
<feature type="compositionally biased region" description="Basic and acidic residues" evidence="3">
    <location>
        <begin position="272"/>
        <end position="283"/>
    </location>
</feature>
<feature type="compositionally biased region" description="Polar residues" evidence="3">
    <location>
        <begin position="363"/>
        <end position="386"/>
    </location>
</feature>
<evidence type="ECO:0000256" key="4">
    <source>
        <dbReference type="SAM" id="Phobius"/>
    </source>
</evidence>
<evidence type="ECO:0000259" key="5">
    <source>
        <dbReference type="Pfam" id="PF23598"/>
    </source>
</evidence>
<feature type="region of interest" description="Disordered" evidence="3">
    <location>
        <begin position="642"/>
        <end position="664"/>
    </location>
</feature>
<feature type="compositionally biased region" description="Basic and acidic residues" evidence="3">
    <location>
        <begin position="851"/>
        <end position="860"/>
    </location>
</feature>
<feature type="compositionally biased region" description="Polar residues" evidence="3">
    <location>
        <begin position="603"/>
        <end position="613"/>
    </location>
</feature>
<dbReference type="SUPFAM" id="SSF52058">
    <property type="entry name" value="L domain-like"/>
    <property type="match status" value="1"/>
</dbReference>
<protein>
    <submittedName>
        <fullName evidence="6">Leucine Rich Repeat</fullName>
    </submittedName>
</protein>
<feature type="transmembrane region" description="Helical" evidence="4">
    <location>
        <begin position="1060"/>
        <end position="1082"/>
    </location>
</feature>
<feature type="compositionally biased region" description="Low complexity" evidence="3">
    <location>
        <begin position="781"/>
        <end position="794"/>
    </location>
</feature>
<feature type="compositionally biased region" description="Basic and acidic residues" evidence="3">
    <location>
        <begin position="820"/>
        <end position="842"/>
    </location>
</feature>
<feature type="domain" description="Disease resistance R13L4/SHOC-2-like LRR" evidence="5">
    <location>
        <begin position="1278"/>
        <end position="1431"/>
    </location>
</feature>
<dbReference type="EMBL" id="CAICTM010000138">
    <property type="protein sequence ID" value="CAB9502540.1"/>
    <property type="molecule type" value="Genomic_DNA"/>
</dbReference>
<keyword evidence="7" id="KW-1185">Reference proteome</keyword>
<feature type="compositionally biased region" description="Acidic residues" evidence="3">
    <location>
        <begin position="114"/>
        <end position="123"/>
    </location>
</feature>
<comment type="caution">
    <text evidence="6">The sequence shown here is derived from an EMBL/GenBank/DDBJ whole genome shotgun (WGS) entry which is preliminary data.</text>
</comment>
<feature type="compositionally biased region" description="Polar residues" evidence="3">
    <location>
        <begin position="213"/>
        <end position="226"/>
    </location>
</feature>
<keyword evidence="4" id="KW-1133">Transmembrane helix</keyword>
<dbReference type="SMART" id="SM00369">
    <property type="entry name" value="LRR_TYP"/>
    <property type="match status" value="6"/>
</dbReference>
<feature type="compositionally biased region" description="Polar residues" evidence="3">
    <location>
        <begin position="433"/>
        <end position="448"/>
    </location>
</feature>
<evidence type="ECO:0000313" key="6">
    <source>
        <dbReference type="EMBL" id="CAB9502540.1"/>
    </source>
</evidence>
<feature type="region of interest" description="Disordered" evidence="3">
    <location>
        <begin position="764"/>
        <end position="908"/>
    </location>
</feature>
<feature type="compositionally biased region" description="Polar residues" evidence="3">
    <location>
        <begin position="13"/>
        <end position="32"/>
    </location>
</feature>
<feature type="region of interest" description="Disordered" evidence="3">
    <location>
        <begin position="177"/>
        <end position="449"/>
    </location>
</feature>
<dbReference type="Proteomes" id="UP001153069">
    <property type="component" value="Unassembled WGS sequence"/>
</dbReference>
<feature type="region of interest" description="Disordered" evidence="3">
    <location>
        <begin position="603"/>
        <end position="630"/>
    </location>
</feature>
<feature type="region of interest" description="Disordered" evidence="3">
    <location>
        <begin position="1"/>
        <end position="76"/>
    </location>
</feature>
<dbReference type="InterPro" id="IPR052941">
    <property type="entry name" value="StomDev_PlantInt_Reg"/>
</dbReference>
<proteinExistence type="predicted"/>
<dbReference type="InterPro" id="IPR003591">
    <property type="entry name" value="Leu-rich_rpt_typical-subtyp"/>
</dbReference>
<name>A0A9N8H7U1_9STRA</name>
<feature type="region of interest" description="Disordered" evidence="3">
    <location>
        <begin position="920"/>
        <end position="983"/>
    </location>
</feature>